<feature type="compositionally biased region" description="Low complexity" evidence="3">
    <location>
        <begin position="348"/>
        <end position="363"/>
    </location>
</feature>
<dbReference type="EMBL" id="MU154525">
    <property type="protein sequence ID" value="KAF9500859.1"/>
    <property type="molecule type" value="Genomic_DNA"/>
</dbReference>
<dbReference type="PROSITE" id="PS50103">
    <property type="entry name" value="ZF_C3H1"/>
    <property type="match status" value="1"/>
</dbReference>
<dbReference type="Proteomes" id="UP000807025">
    <property type="component" value="Unassembled WGS sequence"/>
</dbReference>
<evidence type="ECO:0000256" key="1">
    <source>
        <dbReference type="PROSITE-ProRule" id="PRU00723"/>
    </source>
</evidence>
<feature type="region of interest" description="Disordered" evidence="3">
    <location>
        <begin position="303"/>
        <end position="363"/>
    </location>
</feature>
<keyword evidence="1" id="KW-0862">Zinc</keyword>
<reference evidence="5" key="1">
    <citation type="submission" date="2020-11" db="EMBL/GenBank/DDBJ databases">
        <authorList>
            <consortium name="DOE Joint Genome Institute"/>
            <person name="Ahrendt S."/>
            <person name="Riley R."/>
            <person name="Andreopoulos W."/>
            <person name="Labutti K."/>
            <person name="Pangilinan J."/>
            <person name="Ruiz-Duenas F.J."/>
            <person name="Barrasa J.M."/>
            <person name="Sanchez-Garcia M."/>
            <person name="Camarero S."/>
            <person name="Miyauchi S."/>
            <person name="Serrano A."/>
            <person name="Linde D."/>
            <person name="Babiker R."/>
            <person name="Drula E."/>
            <person name="Ayuso-Fernandez I."/>
            <person name="Pacheco R."/>
            <person name="Padilla G."/>
            <person name="Ferreira P."/>
            <person name="Barriuso J."/>
            <person name="Kellner H."/>
            <person name="Castanera R."/>
            <person name="Alfaro M."/>
            <person name="Ramirez L."/>
            <person name="Pisabarro A.G."/>
            <person name="Kuo A."/>
            <person name="Tritt A."/>
            <person name="Lipzen A."/>
            <person name="He G."/>
            <person name="Yan M."/>
            <person name="Ng V."/>
            <person name="Cullen D."/>
            <person name="Martin F."/>
            <person name="Rosso M.-N."/>
            <person name="Henrissat B."/>
            <person name="Hibbett D."/>
            <person name="Martinez A.T."/>
            <person name="Grigoriev I.V."/>
        </authorList>
    </citation>
    <scope>NUCLEOTIDE SEQUENCE</scope>
    <source>
        <strain evidence="5">ATCC 90797</strain>
    </source>
</reference>
<keyword evidence="1" id="KW-0479">Metal-binding</keyword>
<dbReference type="InterPro" id="IPR000571">
    <property type="entry name" value="Znf_CCCH"/>
</dbReference>
<evidence type="ECO:0000313" key="6">
    <source>
        <dbReference type="Proteomes" id="UP000807025"/>
    </source>
</evidence>
<feature type="compositionally biased region" description="Basic and acidic residues" evidence="3">
    <location>
        <begin position="83"/>
        <end position="115"/>
    </location>
</feature>
<feature type="zinc finger region" description="C3H1-type" evidence="1">
    <location>
        <begin position="4"/>
        <end position="37"/>
    </location>
</feature>
<gene>
    <name evidence="5" type="ORF">BDN71DRAFT_1439722</name>
</gene>
<evidence type="ECO:0000256" key="3">
    <source>
        <dbReference type="SAM" id="MobiDB-lite"/>
    </source>
</evidence>
<keyword evidence="1" id="KW-0863">Zinc-finger</keyword>
<feature type="compositionally biased region" description="Basic residues" evidence="3">
    <location>
        <begin position="1"/>
        <end position="11"/>
    </location>
</feature>
<feature type="compositionally biased region" description="Pro residues" evidence="3">
    <location>
        <begin position="144"/>
        <end position="163"/>
    </location>
</feature>
<evidence type="ECO:0000256" key="2">
    <source>
        <dbReference type="SAM" id="Coils"/>
    </source>
</evidence>
<evidence type="ECO:0000259" key="4">
    <source>
        <dbReference type="PROSITE" id="PS50103"/>
    </source>
</evidence>
<dbReference type="OrthoDB" id="2677428at2759"/>
<accession>A0A9P6DJF9</accession>
<feature type="domain" description="C3H1-type" evidence="4">
    <location>
        <begin position="4"/>
        <end position="37"/>
    </location>
</feature>
<feature type="coiled-coil region" evidence="2">
    <location>
        <begin position="363"/>
        <end position="390"/>
    </location>
</feature>
<organism evidence="5 6">
    <name type="scientific">Pleurotus eryngii</name>
    <name type="common">Boletus of the steppes</name>
    <dbReference type="NCBI Taxonomy" id="5323"/>
    <lineage>
        <taxon>Eukaryota</taxon>
        <taxon>Fungi</taxon>
        <taxon>Dikarya</taxon>
        <taxon>Basidiomycota</taxon>
        <taxon>Agaricomycotina</taxon>
        <taxon>Agaricomycetes</taxon>
        <taxon>Agaricomycetidae</taxon>
        <taxon>Agaricales</taxon>
        <taxon>Pleurotineae</taxon>
        <taxon>Pleurotaceae</taxon>
        <taxon>Pleurotus</taxon>
    </lineage>
</organism>
<feature type="region of interest" description="Disordered" evidence="3">
    <location>
        <begin position="1"/>
        <end position="169"/>
    </location>
</feature>
<keyword evidence="6" id="KW-1185">Reference proteome</keyword>
<name>A0A9P6DJF9_PLEER</name>
<keyword evidence="2" id="KW-0175">Coiled coil</keyword>
<protein>
    <recommendedName>
        <fullName evidence="4">C3H1-type domain-containing protein</fullName>
    </recommendedName>
</protein>
<proteinExistence type="predicted"/>
<sequence>MAFPKAQKRCRNFYSNGEPKDPPCPRQRNCRFLHPDDPDWGLYSFASEHPSPRRSSFNSRHDPPNMRYGARSPPPPPRRRSKERRDHWRERERDGEPRSYENGSRRSDSRDEGSRRSSISVNATTPNNPPKGTGTQNRVSQPTQPRPPSPPAMPALPPLPPDMPVASIGHRKPIEKAPSMDEKVNVWSERISLVTTAVRLQAEIAKIADEERSMHQTMNTTHFETLPDMDRTAHTDRLTALARRKQEVERKVQDEVEKLARSDTWPVQQPQPQARAYPQDMSKYIDELKGTAAEIHTLLSDMSSRISGRQPRPASLPPRNAVDTNGGPPAKRRRLSDADEERIDHSRTASSPRLSSSPSSATLNSLSERLANIEDRLVAFENDMSTLTNDVDNDLGARLEYRLDDLLSQRMVDGVGEKLDGVEQKLDLAARDLEEFKEHVAELDSGADDVANGITDLAQTLHQLVIEPDNVEQRLIKSEEIQSNQHAQIQAIQAALAAHMSQPPPHNLPPAPTYPLNSEVVIETLEGLLQDSIRRKVLPSLLEMQETVEGAVKQRNEELQKVFGKRFDLLRMGIGQLEKKILQS</sequence>
<evidence type="ECO:0000313" key="5">
    <source>
        <dbReference type="EMBL" id="KAF9500859.1"/>
    </source>
</evidence>
<feature type="compositionally biased region" description="Low complexity" evidence="3">
    <location>
        <begin position="116"/>
        <end position="143"/>
    </location>
</feature>
<dbReference type="Gene3D" id="1.20.5.340">
    <property type="match status" value="1"/>
</dbReference>
<dbReference type="GO" id="GO:0008270">
    <property type="term" value="F:zinc ion binding"/>
    <property type="evidence" value="ECO:0007669"/>
    <property type="project" value="UniProtKB-KW"/>
</dbReference>
<dbReference type="AlphaFoldDB" id="A0A9P6DJF9"/>
<comment type="caution">
    <text evidence="5">The sequence shown here is derived from an EMBL/GenBank/DDBJ whole genome shotgun (WGS) entry which is preliminary data.</text>
</comment>